<dbReference type="Gene3D" id="1.10.8.60">
    <property type="match status" value="1"/>
</dbReference>
<dbReference type="PANTHER" id="PTHR11669">
    <property type="entry name" value="REPLICATION FACTOR C / DNA POLYMERASE III GAMMA-TAU SUBUNIT"/>
    <property type="match status" value="1"/>
</dbReference>
<comment type="caution">
    <text evidence="6">The sequence shown here is derived from an EMBL/GenBank/DDBJ whole genome shotgun (WGS) entry which is preliminary data.</text>
</comment>
<evidence type="ECO:0000256" key="4">
    <source>
        <dbReference type="ARBA" id="ARBA00023242"/>
    </source>
</evidence>
<evidence type="ECO:0000256" key="1">
    <source>
        <dbReference type="ARBA" id="ARBA00022705"/>
    </source>
</evidence>
<dbReference type="Gene3D" id="3.40.50.300">
    <property type="entry name" value="P-loop containing nucleotide triphosphate hydrolases"/>
    <property type="match status" value="1"/>
</dbReference>
<dbReference type="PANTHER" id="PTHR11669:SF9">
    <property type="entry name" value="REPLICATION FACTOR C SUBUNIT 5"/>
    <property type="match status" value="1"/>
</dbReference>
<evidence type="ECO:0000256" key="2">
    <source>
        <dbReference type="ARBA" id="ARBA00022741"/>
    </source>
</evidence>
<dbReference type="InterPro" id="IPR050238">
    <property type="entry name" value="DNA_Rep/Repair_Clamp_Loader"/>
</dbReference>
<dbReference type="InterPro" id="IPR008921">
    <property type="entry name" value="DNA_pol3_clamp-load_cplx_C"/>
</dbReference>
<dbReference type="InterPro" id="IPR027417">
    <property type="entry name" value="P-loop_NTPase"/>
</dbReference>
<evidence type="ECO:0000313" key="7">
    <source>
        <dbReference type="Proteomes" id="UP001439008"/>
    </source>
</evidence>
<dbReference type="EMBL" id="JBDODL010002662">
    <property type="protein sequence ID" value="MES1922363.1"/>
    <property type="molecule type" value="Genomic_DNA"/>
</dbReference>
<dbReference type="Gene3D" id="1.20.272.10">
    <property type="match status" value="1"/>
</dbReference>
<dbReference type="CDD" id="cd18140">
    <property type="entry name" value="HLD_clamp_RFC"/>
    <property type="match status" value="1"/>
</dbReference>
<protein>
    <submittedName>
        <fullName evidence="6">Replication factor C (RF-C) subunit</fullName>
    </submittedName>
</protein>
<keyword evidence="1" id="KW-0235">DNA replication</keyword>
<evidence type="ECO:0000259" key="5">
    <source>
        <dbReference type="Pfam" id="PF08542"/>
    </source>
</evidence>
<evidence type="ECO:0000313" key="6">
    <source>
        <dbReference type="EMBL" id="MES1922363.1"/>
    </source>
</evidence>
<dbReference type="InterPro" id="IPR013748">
    <property type="entry name" value="Rep_factorC_C"/>
</dbReference>
<feature type="domain" description="Replication factor C C-terminal" evidence="5">
    <location>
        <begin position="132"/>
        <end position="203"/>
    </location>
</feature>
<keyword evidence="3" id="KW-0067">ATP-binding</keyword>
<dbReference type="SUPFAM" id="SSF52540">
    <property type="entry name" value="P-loop containing nucleoside triphosphate hydrolases"/>
    <property type="match status" value="1"/>
</dbReference>
<dbReference type="Proteomes" id="UP001439008">
    <property type="component" value="Unassembled WGS sequence"/>
</dbReference>
<keyword evidence="2" id="KW-0547">Nucleotide-binding</keyword>
<reference evidence="6 7" key="1">
    <citation type="journal article" date="2024" name="BMC Biol.">
        <title>Comparative genomics of Ascetosporea gives new insight into the evolutionary basis for animal parasitism in Rhizaria.</title>
        <authorList>
            <person name="Hiltunen Thoren M."/>
            <person name="Onut-Brannstrom I."/>
            <person name="Alfjorden A."/>
            <person name="Peckova H."/>
            <person name="Swords F."/>
            <person name="Hooper C."/>
            <person name="Holzer A.S."/>
            <person name="Bass D."/>
            <person name="Burki F."/>
        </authorList>
    </citation>
    <scope>NUCLEOTIDE SEQUENCE [LARGE SCALE GENOMIC DNA]</scope>
    <source>
        <strain evidence="6">20-A016</strain>
    </source>
</reference>
<dbReference type="InterPro" id="IPR047854">
    <property type="entry name" value="RFC_lid"/>
</dbReference>
<gene>
    <name evidence="6" type="primary">RFC5</name>
    <name evidence="6" type="ORF">MHBO_003869</name>
</gene>
<accession>A0ABV2ARR7</accession>
<sequence length="205" mass="23865">MGQLFSNGTKFIILDEADAMTNSAQFALRRVIEKFTKNVRFCFICNHINKIIPAIQSRCTKMRFNLLNTQSILKRLKFIAEKEKIKNDEEGLKTIIELSKNDMRNCINILQCCWYGHNEINAENVYKSAGIPQKKSIDKIVEYLLNEEFHFCFKVISNFQVENGVSLDVLVALIFEKVQRIDFPENVLSFVIEKMAQTGYYLIKF</sequence>
<proteinExistence type="predicted"/>
<keyword evidence="4" id="KW-0539">Nucleus</keyword>
<keyword evidence="7" id="KW-1185">Reference proteome</keyword>
<name>A0ABV2ARR7_9EUKA</name>
<dbReference type="Pfam" id="PF13177">
    <property type="entry name" value="DNA_pol3_delta2"/>
    <property type="match status" value="1"/>
</dbReference>
<dbReference type="Pfam" id="PF08542">
    <property type="entry name" value="Rep_fac_C"/>
    <property type="match status" value="1"/>
</dbReference>
<organism evidence="6 7">
    <name type="scientific">Bonamia ostreae</name>
    <dbReference type="NCBI Taxonomy" id="126728"/>
    <lineage>
        <taxon>Eukaryota</taxon>
        <taxon>Sar</taxon>
        <taxon>Rhizaria</taxon>
        <taxon>Endomyxa</taxon>
        <taxon>Ascetosporea</taxon>
        <taxon>Haplosporida</taxon>
        <taxon>Bonamia</taxon>
    </lineage>
</organism>
<evidence type="ECO:0000256" key="3">
    <source>
        <dbReference type="ARBA" id="ARBA00022840"/>
    </source>
</evidence>
<dbReference type="SUPFAM" id="SSF48019">
    <property type="entry name" value="post-AAA+ oligomerization domain-like"/>
    <property type="match status" value="1"/>
</dbReference>